<feature type="domain" description="GHMP kinase N-terminal" evidence="12">
    <location>
        <begin position="88"/>
        <end position="173"/>
    </location>
</feature>
<dbReference type="EMBL" id="BNEE01000006">
    <property type="protein sequence ID" value="GHI85483.1"/>
    <property type="molecule type" value="Genomic_DNA"/>
</dbReference>
<dbReference type="InterPro" id="IPR006203">
    <property type="entry name" value="GHMP_knse_ATP-bd_CS"/>
</dbReference>
<accession>A0A919GV59</accession>
<keyword evidence="3" id="KW-0808">Transferase</keyword>
<dbReference type="InterPro" id="IPR000705">
    <property type="entry name" value="Galactokinase"/>
</dbReference>
<evidence type="ECO:0000256" key="4">
    <source>
        <dbReference type="ARBA" id="ARBA00022723"/>
    </source>
</evidence>
<dbReference type="InterPro" id="IPR006204">
    <property type="entry name" value="GHMP_kinase_N_dom"/>
</dbReference>
<evidence type="ECO:0000259" key="13">
    <source>
        <dbReference type="Pfam" id="PF08544"/>
    </source>
</evidence>
<dbReference type="NCBIfam" id="TIGR00131">
    <property type="entry name" value="gal_kin"/>
    <property type="match status" value="1"/>
</dbReference>
<evidence type="ECO:0000259" key="12">
    <source>
        <dbReference type="Pfam" id="PF00288"/>
    </source>
</evidence>
<dbReference type="InterPro" id="IPR013750">
    <property type="entry name" value="GHMP_kinase_C_dom"/>
</dbReference>
<dbReference type="Gene3D" id="3.30.230.10">
    <property type="match status" value="1"/>
</dbReference>
<dbReference type="PANTHER" id="PTHR10457:SF7">
    <property type="entry name" value="GALACTOKINASE-RELATED"/>
    <property type="match status" value="1"/>
</dbReference>
<evidence type="ECO:0000259" key="14">
    <source>
        <dbReference type="Pfam" id="PF10509"/>
    </source>
</evidence>
<dbReference type="OrthoDB" id="250531at2"/>
<dbReference type="InterPro" id="IPR006206">
    <property type="entry name" value="Mevalonate/galactokinase"/>
</dbReference>
<dbReference type="GO" id="GO:0005829">
    <property type="term" value="C:cytosol"/>
    <property type="evidence" value="ECO:0007669"/>
    <property type="project" value="TreeGrafter"/>
</dbReference>
<dbReference type="RefSeq" id="WP_031140362.1">
    <property type="nucleotide sequence ID" value="NZ_BNEE01000006.1"/>
</dbReference>
<keyword evidence="10" id="KW-0119">Carbohydrate metabolism</keyword>
<dbReference type="FunFam" id="3.30.230.10:FF:000017">
    <property type="entry name" value="Galactokinase"/>
    <property type="match status" value="1"/>
</dbReference>
<keyword evidence="8" id="KW-0460">Magnesium</keyword>
<dbReference type="PROSITE" id="PS00627">
    <property type="entry name" value="GHMP_KINASES_ATP"/>
    <property type="match status" value="1"/>
</dbReference>
<dbReference type="Pfam" id="PF00288">
    <property type="entry name" value="GHMP_kinases_N"/>
    <property type="match status" value="1"/>
</dbReference>
<protein>
    <recommendedName>
        <fullName evidence="11">Galactokinase</fullName>
        <ecNumber evidence="11">2.7.1.6</ecNumber>
    </recommendedName>
</protein>
<dbReference type="GO" id="GO:0006012">
    <property type="term" value="P:galactose metabolic process"/>
    <property type="evidence" value="ECO:0007669"/>
    <property type="project" value="UniProtKB-UniRule"/>
</dbReference>
<evidence type="ECO:0000256" key="10">
    <source>
        <dbReference type="ARBA" id="ARBA00023277"/>
    </source>
</evidence>
<dbReference type="PROSITE" id="PS00106">
    <property type="entry name" value="GALACTOKINASE"/>
    <property type="match status" value="1"/>
</dbReference>
<evidence type="ECO:0000256" key="8">
    <source>
        <dbReference type="ARBA" id="ARBA00022842"/>
    </source>
</evidence>
<dbReference type="PANTHER" id="PTHR10457">
    <property type="entry name" value="MEVALONATE KINASE/GALACTOKINASE"/>
    <property type="match status" value="1"/>
</dbReference>
<evidence type="ECO:0000313" key="15">
    <source>
        <dbReference type="EMBL" id="GHI85483.1"/>
    </source>
</evidence>
<keyword evidence="7" id="KW-0067">ATP-binding</keyword>
<dbReference type="GO" id="GO:0005524">
    <property type="term" value="F:ATP binding"/>
    <property type="evidence" value="ECO:0007669"/>
    <property type="project" value="UniProtKB-UniRule"/>
</dbReference>
<comment type="similarity">
    <text evidence="1">Belongs to the GHMP kinase family. GalK subfamily.</text>
</comment>
<keyword evidence="2" id="KW-0963">Cytoplasm</keyword>
<sequence>MNEAFRRIFGAYPDGVWAAPGRVNLIGEHTDYNDGFALPIAIPQNTFLAARRRRDGRLRLHSAQGDGPVVDLAVADLVPGVVTTWGAYPAGVVWALREAGHRVGGADLHFDSTVPAGAGLSSSAALECAVAVAYGDLYGLGLGAPELALIAQRAENGFAGVPCGAMDQMASACCTAGSALHLDFRAGVHEQVPFAPEEQGMRLLVVDTRVKHDLGDGAYAALRAGCEKAARLLGLAALRDLAPANLARAEPLLPAHLVPLVRHVVTENARVAEAVSHLRAERVAALGPILSAGHASLRDDYRISCAETDLVVDTALEAGALGARMTGGGFGGSVVVLVDDERADALGAAVTGAFRDAGYQEPHLFQVAPAPGARRVA</sequence>
<feature type="domain" description="Galactokinase N-terminal" evidence="14">
    <location>
        <begin position="3"/>
        <end position="52"/>
    </location>
</feature>
<evidence type="ECO:0000256" key="7">
    <source>
        <dbReference type="ARBA" id="ARBA00022840"/>
    </source>
</evidence>
<evidence type="ECO:0000313" key="16">
    <source>
        <dbReference type="Proteomes" id="UP000600026"/>
    </source>
</evidence>
<reference evidence="15" key="1">
    <citation type="submission" date="2020-09" db="EMBL/GenBank/DDBJ databases">
        <title>Whole genome shotgun sequence of Streptomyces xanthophaeus NBRC 12829.</title>
        <authorList>
            <person name="Komaki H."/>
            <person name="Tamura T."/>
        </authorList>
    </citation>
    <scope>NUCLEOTIDE SEQUENCE</scope>
    <source>
        <strain evidence="15">NBRC 12829</strain>
    </source>
</reference>
<evidence type="ECO:0000256" key="11">
    <source>
        <dbReference type="NCBIfam" id="TIGR00131"/>
    </source>
</evidence>
<evidence type="ECO:0000256" key="3">
    <source>
        <dbReference type="ARBA" id="ARBA00022679"/>
    </source>
</evidence>
<keyword evidence="5" id="KW-0547">Nucleotide-binding</keyword>
<keyword evidence="9" id="KW-0299">Galactose metabolism</keyword>
<dbReference type="GO" id="GO:0046872">
    <property type="term" value="F:metal ion binding"/>
    <property type="evidence" value="ECO:0007669"/>
    <property type="project" value="UniProtKB-KW"/>
</dbReference>
<gene>
    <name evidence="15" type="primary">galK_1</name>
    <name evidence="15" type="ORF">Sxan_28470</name>
</gene>
<dbReference type="Pfam" id="PF08544">
    <property type="entry name" value="GHMP_kinases_C"/>
    <property type="match status" value="1"/>
</dbReference>
<comment type="caution">
    <text evidence="15">The sequence shown here is derived from an EMBL/GenBank/DDBJ whole genome shotgun (WGS) entry which is preliminary data.</text>
</comment>
<dbReference type="InterPro" id="IPR019539">
    <property type="entry name" value="GalKase_N"/>
</dbReference>
<dbReference type="FunFam" id="3.30.70.890:FF:000001">
    <property type="entry name" value="Galactokinase"/>
    <property type="match status" value="1"/>
</dbReference>
<dbReference type="PRINTS" id="PR00959">
    <property type="entry name" value="MEVGALKINASE"/>
</dbReference>
<evidence type="ECO:0000256" key="2">
    <source>
        <dbReference type="ARBA" id="ARBA00022490"/>
    </source>
</evidence>
<name>A0A919GV59_9ACTN</name>
<evidence type="ECO:0000256" key="6">
    <source>
        <dbReference type="ARBA" id="ARBA00022777"/>
    </source>
</evidence>
<proteinExistence type="inferred from homology"/>
<evidence type="ECO:0000256" key="9">
    <source>
        <dbReference type="ARBA" id="ARBA00023144"/>
    </source>
</evidence>
<dbReference type="Gene3D" id="3.30.70.890">
    <property type="entry name" value="GHMP kinase, C-terminal domain"/>
    <property type="match status" value="1"/>
</dbReference>
<organism evidence="15 16">
    <name type="scientific">Streptomyces xanthophaeus</name>
    <dbReference type="NCBI Taxonomy" id="67385"/>
    <lineage>
        <taxon>Bacteria</taxon>
        <taxon>Bacillati</taxon>
        <taxon>Actinomycetota</taxon>
        <taxon>Actinomycetes</taxon>
        <taxon>Kitasatosporales</taxon>
        <taxon>Streptomycetaceae</taxon>
        <taxon>Streptomyces</taxon>
    </lineage>
</organism>
<dbReference type="InterPro" id="IPR019741">
    <property type="entry name" value="Galactokinase_CS"/>
</dbReference>
<evidence type="ECO:0000256" key="5">
    <source>
        <dbReference type="ARBA" id="ARBA00022741"/>
    </source>
</evidence>
<feature type="domain" description="GHMP kinase C-terminal" evidence="13">
    <location>
        <begin position="278"/>
        <end position="354"/>
    </location>
</feature>
<dbReference type="InterPro" id="IPR036554">
    <property type="entry name" value="GHMP_kinase_C_sf"/>
</dbReference>
<dbReference type="EC" id="2.7.1.6" evidence="11"/>
<dbReference type="Proteomes" id="UP000600026">
    <property type="component" value="Unassembled WGS sequence"/>
</dbReference>
<evidence type="ECO:0000256" key="1">
    <source>
        <dbReference type="ARBA" id="ARBA00006566"/>
    </source>
</evidence>
<dbReference type="AlphaFoldDB" id="A0A919GV59"/>
<dbReference type="Pfam" id="PF10509">
    <property type="entry name" value="GalKase_gal_bdg"/>
    <property type="match status" value="1"/>
</dbReference>
<keyword evidence="6" id="KW-0418">Kinase</keyword>
<keyword evidence="16" id="KW-1185">Reference proteome</keyword>
<dbReference type="GO" id="GO:0004335">
    <property type="term" value="F:galactokinase activity"/>
    <property type="evidence" value="ECO:0007669"/>
    <property type="project" value="UniProtKB-UniRule"/>
</dbReference>
<dbReference type="SUPFAM" id="SSF55060">
    <property type="entry name" value="GHMP Kinase, C-terminal domain"/>
    <property type="match status" value="1"/>
</dbReference>
<keyword evidence="4" id="KW-0479">Metal-binding</keyword>
<dbReference type="SUPFAM" id="SSF54211">
    <property type="entry name" value="Ribosomal protein S5 domain 2-like"/>
    <property type="match status" value="1"/>
</dbReference>
<dbReference type="InterPro" id="IPR014721">
    <property type="entry name" value="Ribsml_uS5_D2-typ_fold_subgr"/>
</dbReference>
<dbReference type="InterPro" id="IPR020568">
    <property type="entry name" value="Ribosomal_Su5_D2-typ_SF"/>
</dbReference>
<dbReference type="PIRSF" id="PIRSF000530">
    <property type="entry name" value="Galactokinase"/>
    <property type="match status" value="1"/>
</dbReference>
<dbReference type="PRINTS" id="PR00473">
    <property type="entry name" value="GALCTOKINASE"/>
</dbReference>